<keyword evidence="2" id="KW-1185">Reference proteome</keyword>
<accession>A0A6N6MF94</accession>
<reference evidence="1 2" key="1">
    <citation type="submission" date="2019-09" db="EMBL/GenBank/DDBJ databases">
        <authorList>
            <person name="Cao W.R."/>
        </authorList>
    </citation>
    <scope>NUCLEOTIDE SEQUENCE [LARGE SCALE GENOMIC DNA]</scope>
    <source>
        <strain evidence="1 2">B1N29</strain>
    </source>
</reference>
<evidence type="ECO:0000313" key="1">
    <source>
        <dbReference type="EMBL" id="KAB1068976.1"/>
    </source>
</evidence>
<dbReference type="Proteomes" id="UP000441333">
    <property type="component" value="Unassembled WGS sequence"/>
</dbReference>
<dbReference type="EMBL" id="WAAT01000028">
    <property type="protein sequence ID" value="KAB1068976.1"/>
    <property type="molecule type" value="Genomic_DNA"/>
</dbReference>
<sequence>MNPKNYTNRICEIINAPSFSEKMGAIIENYSNLKQESFIRNQILVELNKLFTKESGSLRAFAEHPRINKSRVDLSIVNSADNKNPYKIEFKFQFSKDCCNMLNYQGVINKDFENRQSDLFILTIAHWDINEKKDFDKKWGITSNLSRYISKTDTWKQNILNSFKQFQNTELIEFEKIVISKPYNIEYYFYILRRQ</sequence>
<protein>
    <recommendedName>
        <fullName evidence="3">Restriction endonuclease</fullName>
    </recommendedName>
</protein>
<comment type="caution">
    <text evidence="1">The sequence shown here is derived from an EMBL/GenBank/DDBJ whole genome shotgun (WGS) entry which is preliminary data.</text>
</comment>
<proteinExistence type="predicted"/>
<dbReference type="AlphaFoldDB" id="A0A6N6MF94"/>
<evidence type="ECO:0008006" key="3">
    <source>
        <dbReference type="Google" id="ProtNLM"/>
    </source>
</evidence>
<dbReference type="RefSeq" id="WP_150937173.1">
    <property type="nucleotide sequence ID" value="NZ_WAAT01000028.1"/>
</dbReference>
<evidence type="ECO:0000313" key="2">
    <source>
        <dbReference type="Proteomes" id="UP000441333"/>
    </source>
</evidence>
<gene>
    <name evidence="1" type="ORF">F6U93_04270</name>
</gene>
<name>A0A6N6MF94_9FLAO</name>
<organism evidence="1 2">
    <name type="scientific">Pseudotamlana haliotis</name>
    <dbReference type="NCBI Taxonomy" id="2614804"/>
    <lineage>
        <taxon>Bacteria</taxon>
        <taxon>Pseudomonadati</taxon>
        <taxon>Bacteroidota</taxon>
        <taxon>Flavobacteriia</taxon>
        <taxon>Flavobacteriales</taxon>
        <taxon>Flavobacteriaceae</taxon>
        <taxon>Pseudotamlana</taxon>
    </lineage>
</organism>